<protein>
    <submittedName>
        <fullName evidence="1">Uncharacterized protein</fullName>
    </submittedName>
</protein>
<evidence type="ECO:0000313" key="1">
    <source>
        <dbReference type="EMBL" id="KAI0086720.1"/>
    </source>
</evidence>
<accession>A0ACB8TXI5</accession>
<keyword evidence="2" id="KW-1185">Reference proteome</keyword>
<organism evidence="1 2">
    <name type="scientific">Irpex rosettiformis</name>
    <dbReference type="NCBI Taxonomy" id="378272"/>
    <lineage>
        <taxon>Eukaryota</taxon>
        <taxon>Fungi</taxon>
        <taxon>Dikarya</taxon>
        <taxon>Basidiomycota</taxon>
        <taxon>Agaricomycotina</taxon>
        <taxon>Agaricomycetes</taxon>
        <taxon>Polyporales</taxon>
        <taxon>Irpicaceae</taxon>
        <taxon>Irpex</taxon>
    </lineage>
</organism>
<dbReference type="EMBL" id="MU274922">
    <property type="protein sequence ID" value="KAI0086720.1"/>
    <property type="molecule type" value="Genomic_DNA"/>
</dbReference>
<evidence type="ECO:0000313" key="2">
    <source>
        <dbReference type="Proteomes" id="UP001055072"/>
    </source>
</evidence>
<reference evidence="1" key="1">
    <citation type="journal article" date="2021" name="Environ. Microbiol.">
        <title>Gene family expansions and transcriptome signatures uncover fungal adaptations to wood decay.</title>
        <authorList>
            <person name="Hage H."/>
            <person name="Miyauchi S."/>
            <person name="Viragh M."/>
            <person name="Drula E."/>
            <person name="Min B."/>
            <person name="Chaduli D."/>
            <person name="Navarro D."/>
            <person name="Favel A."/>
            <person name="Norest M."/>
            <person name="Lesage-Meessen L."/>
            <person name="Balint B."/>
            <person name="Merenyi Z."/>
            <person name="de Eugenio L."/>
            <person name="Morin E."/>
            <person name="Martinez A.T."/>
            <person name="Baldrian P."/>
            <person name="Stursova M."/>
            <person name="Martinez M.J."/>
            <person name="Novotny C."/>
            <person name="Magnuson J.K."/>
            <person name="Spatafora J.W."/>
            <person name="Maurice S."/>
            <person name="Pangilinan J."/>
            <person name="Andreopoulos W."/>
            <person name="LaButti K."/>
            <person name="Hundley H."/>
            <person name="Na H."/>
            <person name="Kuo A."/>
            <person name="Barry K."/>
            <person name="Lipzen A."/>
            <person name="Henrissat B."/>
            <person name="Riley R."/>
            <person name="Ahrendt S."/>
            <person name="Nagy L.G."/>
            <person name="Grigoriev I.V."/>
            <person name="Martin F."/>
            <person name="Rosso M.N."/>
        </authorList>
    </citation>
    <scope>NUCLEOTIDE SEQUENCE</scope>
    <source>
        <strain evidence="1">CBS 384.51</strain>
    </source>
</reference>
<dbReference type="Proteomes" id="UP001055072">
    <property type="component" value="Unassembled WGS sequence"/>
</dbReference>
<proteinExistence type="predicted"/>
<comment type="caution">
    <text evidence="1">The sequence shown here is derived from an EMBL/GenBank/DDBJ whole genome shotgun (WGS) entry which is preliminary data.</text>
</comment>
<gene>
    <name evidence="1" type="ORF">BDY19DRAFT_342648</name>
</gene>
<name>A0ACB8TXI5_9APHY</name>
<sequence length="244" mass="26585">MEDSSHLGPFAAGSGMHRCNASSEGDRDINIPAPPSAREKKGIDAILNEAVTSVNANGPMHSIEWDAVRIASWAIIASSGAVSKTHHDASGYSTYVKCEMGAKIWGYVLPKKPSHSLDQSMKEYHRMVTKCTETSELAKVAEPVNIYLPRGTLLIQPPGALHLVYTLERSIFTCGHFYTLESMHLTEVARACAACTNQRGTNASHPGSARVLSRIALSLVFDWHPSGKQNPPGYPIILKLQRNH</sequence>